<comment type="similarity">
    <text evidence="2">Belongs to the CPA3 antiporters (TC 2.A.63) subunit G family.</text>
</comment>
<feature type="transmembrane region" description="Helical" evidence="3">
    <location>
        <begin position="6"/>
        <end position="30"/>
    </location>
</feature>
<proteinExistence type="inferred from homology"/>
<evidence type="ECO:0000313" key="4">
    <source>
        <dbReference type="EMBL" id="RGB80292.1"/>
    </source>
</evidence>
<keyword evidence="3" id="KW-1133">Transmembrane helix</keyword>
<dbReference type="Pfam" id="PF03334">
    <property type="entry name" value="PhaG_MnhG_YufB"/>
    <property type="match status" value="1"/>
</dbReference>
<dbReference type="GO" id="GO:0015385">
    <property type="term" value="F:sodium:proton antiporter activity"/>
    <property type="evidence" value="ECO:0007669"/>
    <property type="project" value="TreeGrafter"/>
</dbReference>
<evidence type="ECO:0000313" key="7">
    <source>
        <dbReference type="Proteomes" id="UP000261231"/>
    </source>
</evidence>
<name>A0A3E2TPJ5_9FIRM</name>
<protein>
    <submittedName>
        <fullName evidence="4">Sodium:proton antiporter</fullName>
    </submittedName>
</protein>
<dbReference type="Proteomes" id="UP000261231">
    <property type="component" value="Unassembled WGS sequence"/>
</dbReference>
<accession>A0A3E2TPJ5</accession>
<evidence type="ECO:0000313" key="5">
    <source>
        <dbReference type="EMBL" id="RGC48778.1"/>
    </source>
</evidence>
<dbReference type="Proteomes" id="UP000260773">
    <property type="component" value="Unassembled WGS sequence"/>
</dbReference>
<keyword evidence="3" id="KW-0812">Transmembrane</keyword>
<dbReference type="InterPro" id="IPR005133">
    <property type="entry name" value="PhaG_MnhG_YufB"/>
</dbReference>
<dbReference type="AlphaFoldDB" id="A0A3E2TPJ5"/>
<keyword evidence="7" id="KW-1185">Reference proteome</keyword>
<evidence type="ECO:0000256" key="3">
    <source>
        <dbReference type="SAM" id="Phobius"/>
    </source>
</evidence>
<dbReference type="OrthoDB" id="9806575at2"/>
<dbReference type="PANTHER" id="PTHR34703:SF1">
    <property type="entry name" value="ANTIPORTER SUBUNIT MNHG2-RELATED"/>
    <property type="match status" value="1"/>
</dbReference>
<reference evidence="6 7" key="1">
    <citation type="submission" date="2018-08" db="EMBL/GenBank/DDBJ databases">
        <title>A genome reference for cultivated species of the human gut microbiota.</title>
        <authorList>
            <person name="Zou Y."/>
            <person name="Xue W."/>
            <person name="Luo G."/>
        </authorList>
    </citation>
    <scope>NUCLEOTIDE SEQUENCE [LARGE SCALE GENOMIC DNA]</scope>
    <source>
        <strain evidence="4 6">AF45-17</strain>
        <strain evidence="5 7">AM28-39</strain>
    </source>
</reference>
<comment type="subcellular location">
    <subcellularLocation>
        <location evidence="1">Membrane</location>
        <topology evidence="1">Multi-pass membrane protein</topology>
    </subcellularLocation>
</comment>
<gene>
    <name evidence="4" type="ORF">DW070_07045</name>
    <name evidence="5" type="ORF">DW747_05780</name>
</gene>
<dbReference type="EMBL" id="QVFD01000004">
    <property type="protein sequence ID" value="RGC48778.1"/>
    <property type="molecule type" value="Genomic_DNA"/>
</dbReference>
<comment type="caution">
    <text evidence="4">The sequence shown here is derived from an EMBL/GenBank/DDBJ whole genome shotgun (WGS) entry which is preliminary data.</text>
</comment>
<dbReference type="EMBL" id="QVEP01000012">
    <property type="protein sequence ID" value="RGB80292.1"/>
    <property type="molecule type" value="Genomic_DNA"/>
</dbReference>
<dbReference type="RefSeq" id="WP_015513986.1">
    <property type="nucleotide sequence ID" value="NZ_JAMXUZ010000001.1"/>
</dbReference>
<evidence type="ECO:0000313" key="6">
    <source>
        <dbReference type="Proteomes" id="UP000260773"/>
    </source>
</evidence>
<evidence type="ECO:0000256" key="1">
    <source>
        <dbReference type="ARBA" id="ARBA00004141"/>
    </source>
</evidence>
<feature type="transmembrane region" description="Helical" evidence="3">
    <location>
        <begin position="42"/>
        <end position="64"/>
    </location>
</feature>
<dbReference type="PANTHER" id="PTHR34703">
    <property type="entry name" value="ANTIPORTER SUBUNIT MNHG2-RELATED"/>
    <property type="match status" value="1"/>
</dbReference>
<sequence length="108" mass="11966">MNISLIRFIIAAVLIMIGILIMVIQTFGVFKLNYALNRMHAAAMGDSLGIMMIVLGMMVIYGISFASLKLLTVLVVFWFASPVCSHLLAKLEVSTNEQIEDECEVPKE</sequence>
<evidence type="ECO:0000256" key="2">
    <source>
        <dbReference type="ARBA" id="ARBA00008404"/>
    </source>
</evidence>
<keyword evidence="3" id="KW-0472">Membrane</keyword>
<organism evidence="4 6">
    <name type="scientific">Coprococcus catus</name>
    <dbReference type="NCBI Taxonomy" id="116085"/>
    <lineage>
        <taxon>Bacteria</taxon>
        <taxon>Bacillati</taxon>
        <taxon>Bacillota</taxon>
        <taxon>Clostridia</taxon>
        <taxon>Lachnospirales</taxon>
        <taxon>Lachnospiraceae</taxon>
        <taxon>Coprococcus</taxon>
    </lineage>
</organism>